<organism evidence="1 2">
    <name type="scientific">Sphagnum troendelagicum</name>
    <dbReference type="NCBI Taxonomy" id="128251"/>
    <lineage>
        <taxon>Eukaryota</taxon>
        <taxon>Viridiplantae</taxon>
        <taxon>Streptophyta</taxon>
        <taxon>Embryophyta</taxon>
        <taxon>Bryophyta</taxon>
        <taxon>Sphagnophytina</taxon>
        <taxon>Sphagnopsida</taxon>
        <taxon>Sphagnales</taxon>
        <taxon>Sphagnaceae</taxon>
        <taxon>Sphagnum</taxon>
    </lineage>
</organism>
<sequence length="277" mass="31197">MESVFSHQQQQQQQLLRHVPKPVSKFLSSLRLARPRGNDVVLQQQQRRDERHRGSVGKDFTLVCERERSQGGQGRMGEGEENEWEGSTRLVTRNWQCMRRSMLISIGSWPLLLITTASAGRQAAAARSASDIDEDPIEMAVVAALDAQEMLPALSTLIVKAKSTPGLTDECQTPLRKWNLIYERLEMGVFKLAEELDVDTDTVEQLLEGLLYVEEDLCNHGSIYARKGQSLGTQRNDLKRSLQSLKLAQNQLELLLQKVPIQLLEVAQLARGVRPMA</sequence>
<evidence type="ECO:0000313" key="2">
    <source>
        <dbReference type="Proteomes" id="UP001497512"/>
    </source>
</evidence>
<evidence type="ECO:0000313" key="1">
    <source>
        <dbReference type="EMBL" id="CAK9228502.1"/>
    </source>
</evidence>
<dbReference type="Proteomes" id="UP001497512">
    <property type="component" value="Chromosome 6"/>
</dbReference>
<name>A0ABP0UVM5_9BRYO</name>
<protein>
    <submittedName>
        <fullName evidence="1">Uncharacterized protein</fullName>
    </submittedName>
</protein>
<reference evidence="1" key="1">
    <citation type="submission" date="2024-02" db="EMBL/GenBank/DDBJ databases">
        <authorList>
            <consortium name="ELIXIR-Norway"/>
            <consortium name="Elixir Norway"/>
        </authorList>
    </citation>
    <scope>NUCLEOTIDE SEQUENCE</scope>
</reference>
<dbReference type="EMBL" id="OZ019898">
    <property type="protein sequence ID" value="CAK9228502.1"/>
    <property type="molecule type" value="Genomic_DNA"/>
</dbReference>
<proteinExistence type="predicted"/>
<accession>A0ABP0UVM5</accession>
<gene>
    <name evidence="1" type="ORF">CSSPTR1EN2_LOCUS19142</name>
</gene>
<keyword evidence="2" id="KW-1185">Reference proteome</keyword>